<protein>
    <submittedName>
        <fullName evidence="2">3-demethylubiquinone-9 3-methyltransferase</fullName>
    </submittedName>
</protein>
<reference evidence="3" key="1">
    <citation type="submission" date="2009-11" db="EMBL/GenBank/DDBJ databases">
        <title>The complete chromosome 1 of Sphaerobacter thermophilus DSM 20745.</title>
        <authorList>
            <person name="Lucas S."/>
            <person name="Copeland A."/>
            <person name="Lapidus A."/>
            <person name="Glavina del Rio T."/>
            <person name="Dalin E."/>
            <person name="Tice H."/>
            <person name="Bruce D."/>
            <person name="Goodwin L."/>
            <person name="Pitluck S."/>
            <person name="Kyrpides N."/>
            <person name="Mavromatis K."/>
            <person name="Ivanova N."/>
            <person name="Mikhailova N."/>
            <person name="LaButti K.M."/>
            <person name="Clum A."/>
            <person name="Sun H.I."/>
            <person name="Brettin T."/>
            <person name="Detter J.C."/>
            <person name="Han C."/>
            <person name="Larimer F."/>
            <person name="Land M."/>
            <person name="Hauser L."/>
            <person name="Markowitz V."/>
            <person name="Cheng J.F."/>
            <person name="Hugenholtz P."/>
            <person name="Woyke T."/>
            <person name="Wu D."/>
            <person name="Steenblock K."/>
            <person name="Schneider S."/>
            <person name="Pukall R."/>
            <person name="Goeker M."/>
            <person name="Klenk H.P."/>
            <person name="Eisen J.A."/>
        </authorList>
    </citation>
    <scope>NUCLEOTIDE SEQUENCE [LARGE SCALE GENOMIC DNA]</scope>
    <source>
        <strain evidence="3">ATCC 49802 / DSM 20745 / S 6022</strain>
    </source>
</reference>
<dbReference type="PIRSF" id="PIRSF021700">
    <property type="entry name" value="3_dmu_93_MTrfase"/>
    <property type="match status" value="1"/>
</dbReference>
<proteinExistence type="predicted"/>
<feature type="domain" description="PhnB-like" evidence="1">
    <location>
        <begin position="4"/>
        <end position="118"/>
    </location>
</feature>
<accession>D1C2X0</accession>
<dbReference type="Pfam" id="PF06983">
    <property type="entry name" value="3-dmu-9_3-mt"/>
    <property type="match status" value="1"/>
</dbReference>
<dbReference type="GO" id="GO:0008168">
    <property type="term" value="F:methyltransferase activity"/>
    <property type="evidence" value="ECO:0007669"/>
    <property type="project" value="UniProtKB-KW"/>
</dbReference>
<reference evidence="2 3" key="2">
    <citation type="journal article" date="2010" name="Stand. Genomic Sci.">
        <title>Complete genome sequence of Desulfohalobium retbaense type strain (HR(100)).</title>
        <authorList>
            <person name="Spring S."/>
            <person name="Nolan M."/>
            <person name="Lapidus A."/>
            <person name="Glavina Del Rio T."/>
            <person name="Copeland A."/>
            <person name="Tice H."/>
            <person name="Cheng J.F."/>
            <person name="Lucas S."/>
            <person name="Land M."/>
            <person name="Chen F."/>
            <person name="Bruce D."/>
            <person name="Goodwin L."/>
            <person name="Pitluck S."/>
            <person name="Ivanova N."/>
            <person name="Mavromatis K."/>
            <person name="Mikhailova N."/>
            <person name="Pati A."/>
            <person name="Chen A."/>
            <person name="Palaniappan K."/>
            <person name="Hauser L."/>
            <person name="Chang Y.J."/>
            <person name="Jeffries C.D."/>
            <person name="Munk C."/>
            <person name="Kiss H."/>
            <person name="Chain P."/>
            <person name="Han C."/>
            <person name="Brettin T."/>
            <person name="Detter J.C."/>
            <person name="Schuler E."/>
            <person name="Goker M."/>
            <person name="Rohde M."/>
            <person name="Bristow J."/>
            <person name="Eisen J.A."/>
            <person name="Markowitz V."/>
            <person name="Hugenholtz P."/>
            <person name="Kyrpides N.C."/>
            <person name="Klenk H.P."/>
        </authorList>
    </citation>
    <scope>NUCLEOTIDE SEQUENCE [LARGE SCALE GENOMIC DNA]</scope>
    <source>
        <strain evidence="3">ATCC 49802 / DSM 20745 / S 6022</strain>
    </source>
</reference>
<dbReference type="Proteomes" id="UP000002027">
    <property type="component" value="Chromosome 1"/>
</dbReference>
<dbReference type="Gene3D" id="3.10.180.10">
    <property type="entry name" value="2,3-Dihydroxybiphenyl 1,2-Dioxygenase, domain 1"/>
    <property type="match status" value="1"/>
</dbReference>
<evidence type="ECO:0000259" key="1">
    <source>
        <dbReference type="Pfam" id="PF06983"/>
    </source>
</evidence>
<dbReference type="SUPFAM" id="SSF54593">
    <property type="entry name" value="Glyoxalase/Bleomycin resistance protein/Dihydroxybiphenyl dioxygenase"/>
    <property type="match status" value="1"/>
</dbReference>
<dbReference type="GO" id="GO:0032259">
    <property type="term" value="P:methylation"/>
    <property type="evidence" value="ECO:0007669"/>
    <property type="project" value="UniProtKB-KW"/>
</dbReference>
<dbReference type="InterPro" id="IPR009725">
    <property type="entry name" value="3_dmu_93_MTrfase"/>
</dbReference>
<keyword evidence="2" id="KW-0830">Ubiquinone</keyword>
<dbReference type="InterPro" id="IPR028973">
    <property type="entry name" value="PhnB-like"/>
</dbReference>
<dbReference type="InterPro" id="IPR029068">
    <property type="entry name" value="Glyas_Bleomycin-R_OHBP_Dase"/>
</dbReference>
<dbReference type="PANTHER" id="PTHR33990:SF2">
    <property type="entry name" value="PHNB-LIKE DOMAIN-CONTAINING PROTEIN"/>
    <property type="match status" value="1"/>
</dbReference>
<evidence type="ECO:0000313" key="2">
    <source>
        <dbReference type="EMBL" id="ACZ38587.1"/>
    </source>
</evidence>
<dbReference type="HOGENOM" id="CLU_046006_22_1_0"/>
<dbReference type="RefSeq" id="WP_012871634.1">
    <property type="nucleotide sequence ID" value="NC_013523.1"/>
</dbReference>
<dbReference type="OrthoDB" id="9806473at2"/>
<keyword evidence="3" id="KW-1185">Reference proteome</keyword>
<dbReference type="KEGG" id="sti:Sthe_1151"/>
<dbReference type="EMBL" id="CP001823">
    <property type="protein sequence ID" value="ACZ38587.1"/>
    <property type="molecule type" value="Genomic_DNA"/>
</dbReference>
<dbReference type="PANTHER" id="PTHR33990">
    <property type="entry name" value="PROTEIN YJDN-RELATED"/>
    <property type="match status" value="1"/>
</dbReference>
<dbReference type="InParanoid" id="D1C2X0"/>
<dbReference type="CDD" id="cd06588">
    <property type="entry name" value="PhnB_like"/>
    <property type="match status" value="1"/>
</dbReference>
<gene>
    <name evidence="2" type="ordered locus">Sthe_1151</name>
</gene>
<dbReference type="AlphaFoldDB" id="D1C2X0"/>
<dbReference type="eggNOG" id="COG3865">
    <property type="taxonomic scope" value="Bacteria"/>
</dbReference>
<organism evidence="2 3">
    <name type="scientific">Sphaerobacter thermophilus (strain ATCC 49802 / DSM 20745 / KCCM 41009 / NCIMB 13125 / S 6022)</name>
    <dbReference type="NCBI Taxonomy" id="479434"/>
    <lineage>
        <taxon>Bacteria</taxon>
        <taxon>Pseudomonadati</taxon>
        <taxon>Thermomicrobiota</taxon>
        <taxon>Thermomicrobia</taxon>
        <taxon>Sphaerobacterales</taxon>
        <taxon>Sphaerobacterineae</taxon>
        <taxon>Sphaerobacteraceae</taxon>
        <taxon>Sphaerobacter</taxon>
    </lineage>
</organism>
<sequence length="159" mass="18011">MAQTITPCLWFNGQAEEATNFYLSVFPNSEVLNVTRYTEVGPGEPGSVVTISFRLNGQEYLALNGGPEFKFNEAVSFIIDCATQEEVDHYWEKLTADGGEPGPCGWLKDKFGVSWQVVPSILDEYLRDEDRERANRVMETMLKMSKLDIAELQRAYEGR</sequence>
<keyword evidence="2" id="KW-0808">Transferase</keyword>
<name>D1C2X0_SPHTD</name>
<evidence type="ECO:0000313" key="3">
    <source>
        <dbReference type="Proteomes" id="UP000002027"/>
    </source>
</evidence>
<keyword evidence="2" id="KW-0489">Methyltransferase</keyword>